<dbReference type="InterPro" id="IPR039426">
    <property type="entry name" value="TonB-dep_rcpt-like"/>
</dbReference>
<comment type="subcellular location">
    <subcellularLocation>
        <location evidence="1 7">Cell outer membrane</location>
        <topology evidence="1 7">Multi-pass membrane protein</topology>
    </subcellularLocation>
</comment>
<dbReference type="Pfam" id="PF13715">
    <property type="entry name" value="CarbopepD_reg_2"/>
    <property type="match status" value="1"/>
</dbReference>
<keyword evidence="2 7" id="KW-0813">Transport</keyword>
<comment type="similarity">
    <text evidence="7">Belongs to the TonB-dependent receptor family.</text>
</comment>
<dbReference type="Gene3D" id="2.40.170.20">
    <property type="entry name" value="TonB-dependent receptor, beta-barrel domain"/>
    <property type="match status" value="1"/>
</dbReference>
<dbReference type="NCBIfam" id="TIGR04057">
    <property type="entry name" value="SusC_RagA_signa"/>
    <property type="match status" value="1"/>
</dbReference>
<sequence>MHKTLLSAFFIFSLLASHQSAAQEVTVTGKVTSTTDGSTLPGVNVTIKNTSRGTITDIDGNYRVASSGSDTLIFSFIGFAPLEIPVRNRSTINVDLSEDVQQLGEVVVTGFQEVERKLFTGAAELVKMEDIRSPGMVDASRMLEGQVAGVSVDNVSGTFGSAPKIRIRGNTSINGDNTPLYVVDGVILEDLTNVNADDIVTGDPNTVLASSIAGINPDDIASYQVLKDASATALYGTRAKNGVIVINTKRGKSGSLQVNYSGNFSTQIRPHYNRFDILNSGDEMSIYREMYEKGLLDITSSVRAQNYGVMGKMFSLISDHQIPWGPDGSLNEQFLNQYENANTDWFGVLFRDFSLQQQHSVSLTAGNENYNSYYSISYLNDNGQTIADGVQRYAGTAKNRFLFSDRFTLDLKLTASYRQQQLPGTTDRDFDPISGQYKREFDINPFSYAINTSRSIRPYDSDGNLEYFRRNYAPFNIIEELNYNHIDIRVADISAQTDLNFRITDELSFRSTLQGRYATTNREHVIHERSNQAEAYRADDTQYIQDANNLLFDDPDDPGALPKVVLPEGGFNYLDEDYLRNFYVRNSLEWSHTFGLAHEVNLLGGQEIKYTDRASRSASGIGVVYENGGIVNTDPDIIDFLNRQGIELYSLSEDRERFTGLFLNAGYSYREKYIVNGTVRYDGSNRLGRSRTARYLPTWNVSGAWNVDQESFFDVPVVNYLKLRATYGLSANLGPDVSALLNLRSDVTLRPTDVESFLYIADLENQDLTWEKLKEFNVGMDFGVLNERITGTVDYYRRDAFDLIGIIQTSGIGGIAEKLGNYADMVANGFEVSINTLNYYTKDFSWTTNFNIGYTRDQITRLDFDPIIADAIRPEGAAVLGGPRRGIYSTKFAGLDEFGIPTFFNATGEEVYAYDIQEREGLADILKYEGPAEPQGGGGFTNRFTYKNFSLMVLLSYKIGYKIRLNDAYAPSYTDFNSFSRDFVNRWVVPGDEEVTTIPVILDHRFIGGNGSETFPDGNPYNLYNKSTVRIADGDHVRLKTVQLSYNLPARVAERIGANTARFSVSGQNLLLLYSDKRLNGQDPEFFASGGVALPQPQQVTVSLNVGF</sequence>
<evidence type="ECO:0000256" key="8">
    <source>
        <dbReference type="SAM" id="SignalP"/>
    </source>
</evidence>
<keyword evidence="6 7" id="KW-0998">Cell outer membrane</keyword>
<accession>A0AA49JGC4</accession>
<evidence type="ECO:0000256" key="7">
    <source>
        <dbReference type="PROSITE-ProRule" id="PRU01360"/>
    </source>
</evidence>
<evidence type="ECO:0000256" key="2">
    <source>
        <dbReference type="ARBA" id="ARBA00022448"/>
    </source>
</evidence>
<protein>
    <submittedName>
        <fullName evidence="9">SusC/RagA family TonB-linked outer membrane protein</fullName>
    </submittedName>
</protein>
<dbReference type="SUPFAM" id="SSF56935">
    <property type="entry name" value="Porins"/>
    <property type="match status" value="1"/>
</dbReference>
<dbReference type="InterPro" id="IPR008969">
    <property type="entry name" value="CarboxyPept-like_regulatory"/>
</dbReference>
<feature type="signal peptide" evidence="8">
    <location>
        <begin position="1"/>
        <end position="22"/>
    </location>
</feature>
<dbReference type="Gene3D" id="2.60.40.1120">
    <property type="entry name" value="Carboxypeptidase-like, regulatory domain"/>
    <property type="match status" value="1"/>
</dbReference>
<keyword evidence="5 7" id="KW-0472">Membrane</keyword>
<gene>
    <name evidence="9" type="ORF">K4G66_31730</name>
</gene>
<dbReference type="InterPro" id="IPR036942">
    <property type="entry name" value="Beta-barrel_TonB_sf"/>
</dbReference>
<dbReference type="InterPro" id="IPR037066">
    <property type="entry name" value="Plug_dom_sf"/>
</dbReference>
<dbReference type="GO" id="GO:0009279">
    <property type="term" value="C:cell outer membrane"/>
    <property type="evidence" value="ECO:0007669"/>
    <property type="project" value="UniProtKB-SubCell"/>
</dbReference>
<dbReference type="EMBL" id="CP120682">
    <property type="protein sequence ID" value="WKN36939.1"/>
    <property type="molecule type" value="Genomic_DNA"/>
</dbReference>
<name>A0AA49JGC4_9BACT</name>
<dbReference type="PROSITE" id="PS52016">
    <property type="entry name" value="TONB_DEPENDENT_REC_3"/>
    <property type="match status" value="1"/>
</dbReference>
<feature type="chain" id="PRO_5041262249" evidence="8">
    <location>
        <begin position="23"/>
        <end position="1108"/>
    </location>
</feature>
<reference evidence="9" key="1">
    <citation type="journal article" date="2023" name="Comput. Struct. Biotechnol. J.">
        <title>Discovery of a novel marine Bacteroidetes with a rich repertoire of carbohydrate-active enzymes.</title>
        <authorList>
            <person name="Chen B."/>
            <person name="Liu G."/>
            <person name="Chen Q."/>
            <person name="Wang H."/>
            <person name="Liu L."/>
            <person name="Tang K."/>
        </authorList>
    </citation>
    <scope>NUCLEOTIDE SEQUENCE</scope>
    <source>
        <strain evidence="9">TK19036</strain>
    </source>
</reference>
<evidence type="ECO:0000256" key="5">
    <source>
        <dbReference type="ARBA" id="ARBA00023136"/>
    </source>
</evidence>
<evidence type="ECO:0000256" key="6">
    <source>
        <dbReference type="ARBA" id="ARBA00023237"/>
    </source>
</evidence>
<dbReference type="AlphaFoldDB" id="A0AA49JGC4"/>
<evidence type="ECO:0000256" key="1">
    <source>
        <dbReference type="ARBA" id="ARBA00004571"/>
    </source>
</evidence>
<dbReference type="Gene3D" id="2.170.130.10">
    <property type="entry name" value="TonB-dependent receptor, plug domain"/>
    <property type="match status" value="1"/>
</dbReference>
<keyword evidence="3 7" id="KW-1134">Transmembrane beta strand</keyword>
<evidence type="ECO:0000313" key="9">
    <source>
        <dbReference type="EMBL" id="WKN36939.1"/>
    </source>
</evidence>
<organism evidence="9">
    <name type="scientific">Roseihalotalea indica</name>
    <dbReference type="NCBI Taxonomy" id="2867963"/>
    <lineage>
        <taxon>Bacteria</taxon>
        <taxon>Pseudomonadati</taxon>
        <taxon>Bacteroidota</taxon>
        <taxon>Cytophagia</taxon>
        <taxon>Cytophagales</taxon>
        <taxon>Catalimonadaceae</taxon>
        <taxon>Roseihalotalea</taxon>
    </lineage>
</organism>
<dbReference type="InterPro" id="IPR023996">
    <property type="entry name" value="TonB-dep_OMP_SusC/RagA"/>
</dbReference>
<dbReference type="NCBIfam" id="TIGR04056">
    <property type="entry name" value="OMP_RagA_SusC"/>
    <property type="match status" value="1"/>
</dbReference>
<proteinExistence type="inferred from homology"/>
<reference evidence="9" key="2">
    <citation type="journal article" date="2024" name="Antonie Van Leeuwenhoek">
        <title>Roseihalotalea indica gen. nov., sp. nov., a halophilic Bacteroidetes from mesopelagic Southwest Indian Ocean with higher carbohydrate metabolic potential.</title>
        <authorList>
            <person name="Chen B."/>
            <person name="Zhang M."/>
            <person name="Lin D."/>
            <person name="Ye J."/>
            <person name="Tang K."/>
        </authorList>
    </citation>
    <scope>NUCLEOTIDE SEQUENCE</scope>
    <source>
        <strain evidence="9">TK19036</strain>
    </source>
</reference>
<keyword evidence="8" id="KW-0732">Signal</keyword>
<keyword evidence="4 7" id="KW-0812">Transmembrane</keyword>
<dbReference type="InterPro" id="IPR023997">
    <property type="entry name" value="TonB-dep_OMP_SusC/RagA_CS"/>
</dbReference>
<evidence type="ECO:0000256" key="4">
    <source>
        <dbReference type="ARBA" id="ARBA00022692"/>
    </source>
</evidence>
<evidence type="ECO:0000256" key="3">
    <source>
        <dbReference type="ARBA" id="ARBA00022452"/>
    </source>
</evidence>
<dbReference type="SUPFAM" id="SSF49464">
    <property type="entry name" value="Carboxypeptidase regulatory domain-like"/>
    <property type="match status" value="1"/>
</dbReference>